<gene>
    <name evidence="1" type="ORF">QFC20_004150</name>
</gene>
<evidence type="ECO:0000313" key="1">
    <source>
        <dbReference type="EMBL" id="KAJ9105912.1"/>
    </source>
</evidence>
<accession>A0ACC2W491</accession>
<protein>
    <submittedName>
        <fullName evidence="1">Uncharacterized protein</fullName>
    </submittedName>
</protein>
<reference evidence="1" key="1">
    <citation type="submission" date="2023-04" db="EMBL/GenBank/DDBJ databases">
        <title>Draft Genome sequencing of Naganishia species isolated from polar environments using Oxford Nanopore Technology.</title>
        <authorList>
            <person name="Leo P."/>
            <person name="Venkateswaran K."/>
        </authorList>
    </citation>
    <scope>NUCLEOTIDE SEQUENCE</scope>
    <source>
        <strain evidence="1">MNA-CCFEE 5262</strain>
    </source>
</reference>
<keyword evidence="2" id="KW-1185">Reference proteome</keyword>
<evidence type="ECO:0000313" key="2">
    <source>
        <dbReference type="Proteomes" id="UP001230649"/>
    </source>
</evidence>
<organism evidence="1 2">
    <name type="scientific">Naganishia adeliensis</name>
    <dbReference type="NCBI Taxonomy" id="92952"/>
    <lineage>
        <taxon>Eukaryota</taxon>
        <taxon>Fungi</taxon>
        <taxon>Dikarya</taxon>
        <taxon>Basidiomycota</taxon>
        <taxon>Agaricomycotina</taxon>
        <taxon>Tremellomycetes</taxon>
        <taxon>Filobasidiales</taxon>
        <taxon>Filobasidiaceae</taxon>
        <taxon>Naganishia</taxon>
    </lineage>
</organism>
<comment type="caution">
    <text evidence="1">The sequence shown here is derived from an EMBL/GenBank/DDBJ whole genome shotgun (WGS) entry which is preliminary data.</text>
</comment>
<proteinExistence type="predicted"/>
<name>A0ACC2W491_9TREE</name>
<dbReference type="Proteomes" id="UP001230649">
    <property type="component" value="Unassembled WGS sequence"/>
</dbReference>
<dbReference type="EMBL" id="JASBWS010000045">
    <property type="protein sequence ID" value="KAJ9105912.1"/>
    <property type="molecule type" value="Genomic_DNA"/>
</dbReference>
<sequence>MAKKSGKGKVGASAAALEPRGKKIVFDAEPSVNGDDSENNQQSVTDDEDELENFEEVNNEQENQTDSDDDEAPEAVGFAVDQRKARAEAQAEEARRKAKIERQKQLQIQKEAEKKAKASKAAEAALSKASKSAKGKKVIQEDSEDESGTGSEGESLDEDDAEFHTASEDDLDADLDEDLDQASDEEAEDDGDDENDEDDEETLKYDESDPQVKRLQARMQKAMEAAERRAMEDDVPSTKKSKSSKTDKPAEVADPVEERSEYDMGPMPLPQSVLRVAAEVDLMRKKAEKRKAEVASSSKSKKRKRRMQREEEDLTTRALNSRTAIQLLPGADSMSSLPPVVAPRAQVSQRTNLDGFRKRAMKRSGVALGTKANSRKPTSLALAQGSGAPAPRFDR</sequence>